<protein>
    <submittedName>
        <fullName evidence="1">Uncharacterized protein</fullName>
    </submittedName>
</protein>
<dbReference type="EMBL" id="LAZR01014805">
    <property type="protein sequence ID" value="KKM15870.1"/>
    <property type="molecule type" value="Genomic_DNA"/>
</dbReference>
<name>A0A0F9KKQ0_9ZZZZ</name>
<accession>A0A0F9KKQ0</accession>
<organism evidence="1">
    <name type="scientific">marine sediment metagenome</name>
    <dbReference type="NCBI Taxonomy" id="412755"/>
    <lineage>
        <taxon>unclassified sequences</taxon>
        <taxon>metagenomes</taxon>
        <taxon>ecological metagenomes</taxon>
    </lineage>
</organism>
<comment type="caution">
    <text evidence="1">The sequence shown here is derived from an EMBL/GenBank/DDBJ whole genome shotgun (WGS) entry which is preliminary data.</text>
</comment>
<gene>
    <name evidence="1" type="ORF">LCGC14_1691640</name>
</gene>
<feature type="non-terminal residue" evidence="1">
    <location>
        <position position="1"/>
    </location>
</feature>
<proteinExistence type="predicted"/>
<dbReference type="AlphaFoldDB" id="A0A0F9KKQ0"/>
<reference evidence="1" key="1">
    <citation type="journal article" date="2015" name="Nature">
        <title>Complex archaea that bridge the gap between prokaryotes and eukaryotes.</title>
        <authorList>
            <person name="Spang A."/>
            <person name="Saw J.H."/>
            <person name="Jorgensen S.L."/>
            <person name="Zaremba-Niedzwiedzka K."/>
            <person name="Martijn J."/>
            <person name="Lind A.E."/>
            <person name="van Eijk R."/>
            <person name="Schleper C."/>
            <person name="Guy L."/>
            <person name="Ettema T.J."/>
        </authorList>
    </citation>
    <scope>NUCLEOTIDE SEQUENCE</scope>
</reference>
<evidence type="ECO:0000313" key="1">
    <source>
        <dbReference type="EMBL" id="KKM15870.1"/>
    </source>
</evidence>
<sequence>SGSLCMALLEDGEQSGLVENITDYAGAEAEAKVFMVGGVSYFGGTTATGAKTFVLADGTKVDQRKGFSVRTSFSSEAVTISPTSAGVKLDGSTANSTIVMETALDFTILEWGGLGTNATWNTKHQIGPA</sequence>